<feature type="transmembrane region" description="Helical" evidence="6">
    <location>
        <begin position="38"/>
        <end position="59"/>
    </location>
</feature>
<dbReference type="GO" id="GO:0005886">
    <property type="term" value="C:plasma membrane"/>
    <property type="evidence" value="ECO:0007669"/>
    <property type="project" value="UniProtKB-SubCell"/>
</dbReference>
<name>Q67Q25_SYMTH</name>
<proteinExistence type="predicted"/>
<evidence type="ECO:0000256" key="5">
    <source>
        <dbReference type="ARBA" id="ARBA00023136"/>
    </source>
</evidence>
<comment type="subcellular location">
    <subcellularLocation>
        <location evidence="1">Cell membrane</location>
        <topology evidence="1">Multi-pass membrane protein</topology>
    </subcellularLocation>
</comment>
<keyword evidence="3 6" id="KW-0812">Transmembrane</keyword>
<protein>
    <submittedName>
        <fullName evidence="7">Sugar ABC transporter permease</fullName>
    </submittedName>
</protein>
<feature type="transmembrane region" description="Helical" evidence="6">
    <location>
        <begin position="94"/>
        <end position="116"/>
    </location>
</feature>
<evidence type="ECO:0000256" key="1">
    <source>
        <dbReference type="ARBA" id="ARBA00004651"/>
    </source>
</evidence>
<evidence type="ECO:0000256" key="6">
    <source>
        <dbReference type="SAM" id="Phobius"/>
    </source>
</evidence>
<dbReference type="PANTHER" id="PTHR43370:SF1">
    <property type="entry name" value="GUANOSINE ABC TRANSPORTER PERMEASE PROTEIN NUPQ"/>
    <property type="match status" value="1"/>
</dbReference>
<dbReference type="RefSeq" id="WP_011195364.1">
    <property type="nucleotide sequence ID" value="NC_006177.1"/>
</dbReference>
<dbReference type="InterPro" id="IPR001851">
    <property type="entry name" value="ABC_transp_permease"/>
</dbReference>
<dbReference type="Proteomes" id="UP000000417">
    <property type="component" value="Chromosome"/>
</dbReference>
<keyword evidence="8" id="KW-1185">Reference proteome</keyword>
<evidence type="ECO:0000313" key="7">
    <source>
        <dbReference type="EMBL" id="BAD40218.1"/>
    </source>
</evidence>
<dbReference type="CDD" id="cd06580">
    <property type="entry name" value="TM_PBP1_transp_TpRbsC_like"/>
    <property type="match status" value="1"/>
</dbReference>
<evidence type="ECO:0000256" key="4">
    <source>
        <dbReference type="ARBA" id="ARBA00022989"/>
    </source>
</evidence>
<gene>
    <name evidence="7" type="ordered locus">STH1233</name>
</gene>
<feature type="transmembrane region" description="Helical" evidence="6">
    <location>
        <begin position="263"/>
        <end position="281"/>
    </location>
</feature>
<feature type="transmembrane region" description="Helical" evidence="6">
    <location>
        <begin position="6"/>
        <end position="31"/>
    </location>
</feature>
<dbReference type="PANTHER" id="PTHR43370">
    <property type="entry name" value="SUGAR ABC TRANSPORTER INTEGRAL MEMBRANE PROTEIN-RELATED"/>
    <property type="match status" value="1"/>
</dbReference>
<evidence type="ECO:0000256" key="2">
    <source>
        <dbReference type="ARBA" id="ARBA00022475"/>
    </source>
</evidence>
<reference evidence="7 8" key="1">
    <citation type="journal article" date="2004" name="Nucleic Acids Res.">
        <title>Genome sequence of Symbiobacterium thermophilum, an uncultivable bacterium that depends on microbial commensalism.</title>
        <authorList>
            <person name="Ueda K."/>
            <person name="Yamashita A."/>
            <person name="Ishikawa J."/>
            <person name="Shimada M."/>
            <person name="Watsuji T."/>
            <person name="Morimura K."/>
            <person name="Ikeda H."/>
            <person name="Hattori M."/>
            <person name="Beppu T."/>
        </authorList>
    </citation>
    <scope>NUCLEOTIDE SEQUENCE [LARGE SCALE GENOMIC DNA]</scope>
    <source>
        <strain evidence="8">T / IAM 14863</strain>
    </source>
</reference>
<feature type="transmembrane region" description="Helical" evidence="6">
    <location>
        <begin position="218"/>
        <end position="242"/>
    </location>
</feature>
<dbReference type="EMBL" id="AP006840">
    <property type="protein sequence ID" value="BAD40218.1"/>
    <property type="molecule type" value="Genomic_DNA"/>
</dbReference>
<dbReference type="HOGENOM" id="CLU_040769_1_2_9"/>
<dbReference type="KEGG" id="sth:STH1233"/>
<dbReference type="GO" id="GO:0022857">
    <property type="term" value="F:transmembrane transporter activity"/>
    <property type="evidence" value="ECO:0007669"/>
    <property type="project" value="InterPro"/>
</dbReference>
<accession>Q67Q25</accession>
<dbReference type="AlphaFoldDB" id="Q67Q25"/>
<dbReference type="eggNOG" id="COG1079">
    <property type="taxonomic scope" value="Bacteria"/>
</dbReference>
<feature type="transmembrane region" description="Helical" evidence="6">
    <location>
        <begin position="65"/>
        <end position="87"/>
    </location>
</feature>
<keyword evidence="2" id="KW-1003">Cell membrane</keyword>
<feature type="transmembrane region" description="Helical" evidence="6">
    <location>
        <begin position="183"/>
        <end position="206"/>
    </location>
</feature>
<sequence>MSVGFGMILITFILATLRSTTPLLLAALGGVFSERSGVVNIALEGIMLTGAWAAAYFSFLTGSAWLGLLGAIVVGMLMAGIHGVISIKYHADQVVSGTAINILAVGFTEFMLNRIWGQAGSSPEVATLPSFGGLSLMIYLAFILAFVSWVALYRTPWGLRLRSVGEHPLAADTLGINVYQMRYAGVLLSGALGGMAGAALSIGLLSRFVDGMSAGKGFIALAAMIFGKWHPIGAVGATLLFGASQSLSTIFQLMGISGIPTQFFNMLPYVLTMLILAGFVGKSVAPAADGVPYKKTT</sequence>
<keyword evidence="5 6" id="KW-0472">Membrane</keyword>
<organism evidence="7 8">
    <name type="scientific">Symbiobacterium thermophilum (strain DSM 24528 / JCM 14929 / IAM 14863 / T)</name>
    <dbReference type="NCBI Taxonomy" id="292459"/>
    <lineage>
        <taxon>Bacteria</taxon>
        <taxon>Bacillati</taxon>
        <taxon>Bacillota</taxon>
        <taxon>Clostridia</taxon>
        <taxon>Eubacteriales</taxon>
        <taxon>Symbiobacteriaceae</taxon>
        <taxon>Symbiobacterium</taxon>
    </lineage>
</organism>
<evidence type="ECO:0000256" key="3">
    <source>
        <dbReference type="ARBA" id="ARBA00022692"/>
    </source>
</evidence>
<keyword evidence="4 6" id="KW-1133">Transmembrane helix</keyword>
<feature type="transmembrane region" description="Helical" evidence="6">
    <location>
        <begin position="136"/>
        <end position="153"/>
    </location>
</feature>
<dbReference type="STRING" id="292459.STH1233"/>
<evidence type="ECO:0000313" key="8">
    <source>
        <dbReference type="Proteomes" id="UP000000417"/>
    </source>
</evidence>
<dbReference type="Pfam" id="PF02653">
    <property type="entry name" value="BPD_transp_2"/>
    <property type="match status" value="1"/>
</dbReference>